<dbReference type="Pfam" id="PF06897">
    <property type="entry name" value="DUF1269"/>
    <property type="match status" value="1"/>
</dbReference>
<evidence type="ECO:0000256" key="1">
    <source>
        <dbReference type="SAM" id="MobiDB-lite"/>
    </source>
</evidence>
<proteinExistence type="predicted"/>
<comment type="caution">
    <text evidence="2">The sequence shown here is derived from an EMBL/GenBank/DDBJ whole genome shotgun (WGS) entry which is preliminary data.</text>
</comment>
<dbReference type="RefSeq" id="WP_166952829.1">
    <property type="nucleotide sequence ID" value="NZ_JAASQI010000005.1"/>
</dbReference>
<protein>
    <submittedName>
        <fullName evidence="2">Membrane protein</fullName>
    </submittedName>
</protein>
<accession>A0ABX0V0H0</accession>
<gene>
    <name evidence="2" type="ORF">FHS82_002330</name>
</gene>
<organism evidence="2 3">
    <name type="scientific">Pseudochelatococcus lubricantis</name>
    <dbReference type="NCBI Taxonomy" id="1538102"/>
    <lineage>
        <taxon>Bacteria</taxon>
        <taxon>Pseudomonadati</taxon>
        <taxon>Pseudomonadota</taxon>
        <taxon>Alphaproteobacteria</taxon>
        <taxon>Hyphomicrobiales</taxon>
        <taxon>Chelatococcaceae</taxon>
        <taxon>Pseudochelatococcus</taxon>
    </lineage>
</organism>
<name>A0ABX0V0H0_9HYPH</name>
<dbReference type="EMBL" id="JAASQI010000005">
    <property type="protein sequence ID" value="NIJ58482.1"/>
    <property type="molecule type" value="Genomic_DNA"/>
</dbReference>
<feature type="region of interest" description="Disordered" evidence="1">
    <location>
        <begin position="161"/>
        <end position="184"/>
    </location>
</feature>
<dbReference type="Proteomes" id="UP001429580">
    <property type="component" value="Unassembled WGS sequence"/>
</dbReference>
<sequence>MSDLIFIAFPTEEKAVEVRKRLLELQQEYLIELGDAVIAVKEADGNIRLNQLLNLTATGAVSGALWGALVGLIFLNPLLGTAVGAGAGALSGKLTDVGINDEFMKEAAQALQPGTAGLFLLVRKVTGDKVLKEFEGVGGTVVSTSLDEEKETALRQALAGHVAATPVDQTQDTADKPAEGGATS</sequence>
<evidence type="ECO:0000313" key="2">
    <source>
        <dbReference type="EMBL" id="NIJ58482.1"/>
    </source>
</evidence>
<keyword evidence="3" id="KW-1185">Reference proteome</keyword>
<reference evidence="2 3" key="1">
    <citation type="submission" date="2020-03" db="EMBL/GenBank/DDBJ databases">
        <title>Genomic Encyclopedia of Type Strains, Phase IV (KMG-IV): sequencing the most valuable type-strain genomes for metagenomic binning, comparative biology and taxonomic classification.</title>
        <authorList>
            <person name="Goeker M."/>
        </authorList>
    </citation>
    <scope>NUCLEOTIDE SEQUENCE [LARGE SCALE GENOMIC DNA]</scope>
    <source>
        <strain evidence="2 3">DSM 103870</strain>
    </source>
</reference>
<dbReference type="InterPro" id="IPR009200">
    <property type="entry name" value="DUF1269_membrane"/>
</dbReference>
<evidence type="ECO:0000313" key="3">
    <source>
        <dbReference type="Proteomes" id="UP001429580"/>
    </source>
</evidence>